<feature type="compositionally biased region" description="Acidic residues" evidence="1">
    <location>
        <begin position="68"/>
        <end position="89"/>
    </location>
</feature>
<feature type="non-terminal residue" evidence="2">
    <location>
        <position position="1"/>
    </location>
</feature>
<dbReference type="EMBL" id="MVGC01001775">
    <property type="protein sequence ID" value="RJE17045.1"/>
    <property type="molecule type" value="Genomic_DNA"/>
</dbReference>
<name>A0A3A2ZGJ8_9EURO</name>
<protein>
    <submittedName>
        <fullName evidence="2">Uncharacterized protein</fullName>
    </submittedName>
</protein>
<sequence length="128" mass="13693">PVVSSGDAAALIKANTTPQSKKRKAAECVTDASSNGPVKSRKTSPPPAQRLSTPVTEHGSPSLKAMDSEDDFMSDPPSGDEIDFDEGTQDSDIASLADDFDQDQDGGFGYEKDILRTRENPTKSNTRF</sequence>
<comment type="caution">
    <text evidence="2">The sequence shown here is derived from an EMBL/GenBank/DDBJ whole genome shotgun (WGS) entry which is preliminary data.</text>
</comment>
<evidence type="ECO:0000313" key="2">
    <source>
        <dbReference type="EMBL" id="RJE17045.1"/>
    </source>
</evidence>
<keyword evidence="3" id="KW-1185">Reference proteome</keyword>
<evidence type="ECO:0000256" key="1">
    <source>
        <dbReference type="SAM" id="MobiDB-lite"/>
    </source>
</evidence>
<organism evidence="2 3">
    <name type="scientific">Aspergillus sclerotialis</name>
    <dbReference type="NCBI Taxonomy" id="2070753"/>
    <lineage>
        <taxon>Eukaryota</taxon>
        <taxon>Fungi</taxon>
        <taxon>Dikarya</taxon>
        <taxon>Ascomycota</taxon>
        <taxon>Pezizomycotina</taxon>
        <taxon>Eurotiomycetes</taxon>
        <taxon>Eurotiomycetidae</taxon>
        <taxon>Eurotiales</taxon>
        <taxon>Aspergillaceae</taxon>
        <taxon>Aspergillus</taxon>
        <taxon>Aspergillus subgen. Polypaecilum</taxon>
    </lineage>
</organism>
<dbReference type="STRING" id="2070753.A0A3A2ZGJ8"/>
<accession>A0A3A2ZGJ8</accession>
<dbReference type="AlphaFoldDB" id="A0A3A2ZGJ8"/>
<reference evidence="3" key="1">
    <citation type="submission" date="2017-02" db="EMBL/GenBank/DDBJ databases">
        <authorList>
            <person name="Tafer H."/>
            <person name="Lopandic K."/>
        </authorList>
    </citation>
    <scope>NUCLEOTIDE SEQUENCE [LARGE SCALE GENOMIC DNA]</scope>
    <source>
        <strain evidence="3">CBS 366.77</strain>
    </source>
</reference>
<feature type="compositionally biased region" description="Basic and acidic residues" evidence="1">
    <location>
        <begin position="110"/>
        <end position="121"/>
    </location>
</feature>
<gene>
    <name evidence="2" type="ORF">PHISCL_10618</name>
</gene>
<dbReference type="Proteomes" id="UP000266188">
    <property type="component" value="Unassembled WGS sequence"/>
</dbReference>
<proteinExistence type="predicted"/>
<evidence type="ECO:0000313" key="3">
    <source>
        <dbReference type="Proteomes" id="UP000266188"/>
    </source>
</evidence>
<feature type="region of interest" description="Disordered" evidence="1">
    <location>
        <begin position="1"/>
        <end position="128"/>
    </location>
</feature>